<keyword evidence="3" id="KW-1185">Reference proteome</keyword>
<dbReference type="HOGENOM" id="CLU_359829_0_0_1"/>
<organism evidence="3">
    <name type="scientific">Laccaria bicolor (strain S238N-H82 / ATCC MYA-4686)</name>
    <name type="common">Bicoloured deceiver</name>
    <name type="synonym">Laccaria laccata var. bicolor</name>
    <dbReference type="NCBI Taxonomy" id="486041"/>
    <lineage>
        <taxon>Eukaryota</taxon>
        <taxon>Fungi</taxon>
        <taxon>Dikarya</taxon>
        <taxon>Basidiomycota</taxon>
        <taxon>Agaricomycotina</taxon>
        <taxon>Agaricomycetes</taxon>
        <taxon>Agaricomycetidae</taxon>
        <taxon>Agaricales</taxon>
        <taxon>Agaricineae</taxon>
        <taxon>Hydnangiaceae</taxon>
        <taxon>Laccaria</taxon>
    </lineage>
</organism>
<accession>B0DBE0</accession>
<dbReference type="Proteomes" id="UP000001194">
    <property type="component" value="Unassembled WGS sequence"/>
</dbReference>
<dbReference type="AlphaFoldDB" id="B0DBE0"/>
<sequence>MWDPFDSAWVETAYSPLAVTPGSTMASDFLETTPRIAPGSVSSSSPETQDKSESWRTYGLSEPIIKDFVSKYSNGYSMDVRSIEISVDGALSNERSFSDKDTLWNFLTAEKVAPSTSIRVLLVKEMSGEALQLMSTALGIHLAFWAWVASEQASDGFWLNTHNDGKILSFDLPGFEFYSAKTPPAMKVVREGRLKQLSSRHRFYGAGLTGVQSHDVYINRRTSGYLIPMDGFYTFVYLAEDCRAVSSLPLQATERTQPLCTEWFMRNLKEAETETLVKFTKEPVGIILEVVKQLLRTWHSFTVQVQRDLEVIDESLPESLPDQLPEHNLYDIGTYLHRDIVQTLYRFNLQLGKYEGYLKYLGNGTKPQFRPDMYIHDTANLTNNLFDLRRRLEGCKDRGNMSLTLINNYISLQQARLANRQALISAEMARLQVQDSQAGGRLSVVATVFLPLSFATSWLSINQSMPIWIFFVIAVGRHRKHSIPFCILVVGERFLMRRTAIPTLYDLCMTPLSPCSLYFCLFEDLHNYRDSGVLWNLNYASGVHNAPQVSPNKLPWNRAANQLSALRIITFGLFCCPSAACNNNAESFLERRTASYGARELKTFHDLPDATQNPLITEHPSLIEEEYCRVLELYSRYESEKVVAEEWWLATSHPDAMQALLDAGIAVQLILKASLYIEEYSQRYGMAIDFRTLFLRHWNAPRSDLGCQGLLTDDWKFLLGERENKLGPHLTPRASLNSPDSGGGDPNFPQCGRPSEWGCAVDLDSYLVTTPSPFRYGC</sequence>
<protein>
    <submittedName>
        <fullName evidence="2">Predicted protein</fullName>
    </submittedName>
</protein>
<feature type="region of interest" description="Disordered" evidence="1">
    <location>
        <begin position="729"/>
        <end position="749"/>
    </location>
</feature>
<dbReference type="Gene3D" id="1.20.58.340">
    <property type="entry name" value="Magnesium transport protein CorA, transmembrane region"/>
    <property type="match status" value="1"/>
</dbReference>
<reference evidence="2 3" key="1">
    <citation type="journal article" date="2008" name="Nature">
        <title>The genome of Laccaria bicolor provides insights into mycorrhizal symbiosis.</title>
        <authorList>
            <person name="Martin F."/>
            <person name="Aerts A."/>
            <person name="Ahren D."/>
            <person name="Brun A."/>
            <person name="Danchin E.G.J."/>
            <person name="Duchaussoy F."/>
            <person name="Gibon J."/>
            <person name="Kohler A."/>
            <person name="Lindquist E."/>
            <person name="Pereda V."/>
            <person name="Salamov A."/>
            <person name="Shapiro H.J."/>
            <person name="Wuyts J."/>
            <person name="Blaudez D."/>
            <person name="Buee M."/>
            <person name="Brokstein P."/>
            <person name="Canbaeck B."/>
            <person name="Cohen D."/>
            <person name="Courty P.E."/>
            <person name="Coutinho P.M."/>
            <person name="Delaruelle C."/>
            <person name="Detter J.C."/>
            <person name="Deveau A."/>
            <person name="DiFazio S."/>
            <person name="Duplessis S."/>
            <person name="Fraissinet-Tachet L."/>
            <person name="Lucic E."/>
            <person name="Frey-Klett P."/>
            <person name="Fourrey C."/>
            <person name="Feussner I."/>
            <person name="Gay G."/>
            <person name="Grimwood J."/>
            <person name="Hoegger P.J."/>
            <person name="Jain P."/>
            <person name="Kilaru S."/>
            <person name="Labbe J."/>
            <person name="Lin Y.C."/>
            <person name="Legue V."/>
            <person name="Le Tacon F."/>
            <person name="Marmeisse R."/>
            <person name="Melayah D."/>
            <person name="Montanini B."/>
            <person name="Muratet M."/>
            <person name="Nehls U."/>
            <person name="Niculita-Hirzel H."/>
            <person name="Oudot-Le Secq M.P."/>
            <person name="Peter M."/>
            <person name="Quesneville H."/>
            <person name="Rajashekar B."/>
            <person name="Reich M."/>
            <person name="Rouhier N."/>
            <person name="Schmutz J."/>
            <person name="Yin T."/>
            <person name="Chalot M."/>
            <person name="Henrissat B."/>
            <person name="Kuees U."/>
            <person name="Lucas S."/>
            <person name="Van de Peer Y."/>
            <person name="Podila G.K."/>
            <person name="Polle A."/>
            <person name="Pukkila P.J."/>
            <person name="Richardson P.M."/>
            <person name="Rouze P."/>
            <person name="Sanders I.R."/>
            <person name="Stajich J.E."/>
            <person name="Tunlid A."/>
            <person name="Tuskan G."/>
            <person name="Grigoriev I.V."/>
        </authorList>
    </citation>
    <scope>NUCLEOTIDE SEQUENCE [LARGE SCALE GENOMIC DNA]</scope>
    <source>
        <strain evidence="3">S238N-H82 / ATCC MYA-4686</strain>
    </source>
</reference>
<dbReference type="OrthoDB" id="3231000at2759"/>
<proteinExistence type="predicted"/>
<dbReference type="RefSeq" id="XP_001881245.1">
    <property type="nucleotide sequence ID" value="XM_001881210.1"/>
</dbReference>
<dbReference type="KEGG" id="lbc:LACBIDRAFT_327174"/>
<dbReference type="InParanoid" id="B0DBE0"/>
<dbReference type="EMBL" id="DS547102">
    <property type="protein sequence ID" value="EDR08175.1"/>
    <property type="molecule type" value="Genomic_DNA"/>
</dbReference>
<evidence type="ECO:0000313" key="3">
    <source>
        <dbReference type="Proteomes" id="UP000001194"/>
    </source>
</evidence>
<name>B0DBE0_LACBS</name>
<dbReference type="GeneID" id="6076928"/>
<evidence type="ECO:0000256" key="1">
    <source>
        <dbReference type="SAM" id="MobiDB-lite"/>
    </source>
</evidence>
<evidence type="ECO:0000313" key="2">
    <source>
        <dbReference type="EMBL" id="EDR08175.1"/>
    </source>
</evidence>
<gene>
    <name evidence="2" type="ORF">LACBIDRAFT_327174</name>
</gene>